<dbReference type="EMBL" id="AP028654">
    <property type="protein sequence ID" value="BEP30412.1"/>
    <property type="molecule type" value="Genomic_DNA"/>
</dbReference>
<dbReference type="Proteomes" id="UP001321786">
    <property type="component" value="Chromosome"/>
</dbReference>
<feature type="short sequence motif" description="Important for interaction with partner proteins" evidence="2">
    <location>
        <begin position="140"/>
        <end position="145"/>
    </location>
</feature>
<dbReference type="KEGG" id="hprf:HLPR_27430"/>
<evidence type="ECO:0000256" key="2">
    <source>
        <dbReference type="HAMAP-Rule" id="MF_00984"/>
    </source>
</evidence>
<organism evidence="4 5">
    <name type="scientific">Helicovermis profundi</name>
    <dbReference type="NCBI Taxonomy" id="3065157"/>
    <lineage>
        <taxon>Bacteria</taxon>
        <taxon>Bacillati</taxon>
        <taxon>Bacillota</taxon>
        <taxon>Clostridia</taxon>
        <taxon>Helicovermis</taxon>
    </lineage>
</organism>
<evidence type="ECO:0000256" key="3">
    <source>
        <dbReference type="PIRNR" id="PIRNR002070"/>
    </source>
</evidence>
<protein>
    <recommendedName>
        <fullName evidence="2 3">Single-stranded DNA-binding protein</fullName>
        <shortName evidence="2">SSB</shortName>
    </recommendedName>
</protein>
<accession>A0AAU9EC37</accession>
<dbReference type="PROSITE" id="PS50935">
    <property type="entry name" value="SSB"/>
    <property type="match status" value="1"/>
</dbReference>
<dbReference type="Pfam" id="PF00436">
    <property type="entry name" value="SSB"/>
    <property type="match status" value="1"/>
</dbReference>
<dbReference type="RefSeq" id="WP_338535998.1">
    <property type="nucleotide sequence ID" value="NZ_AP028654.1"/>
</dbReference>
<evidence type="ECO:0000256" key="1">
    <source>
        <dbReference type="ARBA" id="ARBA00023125"/>
    </source>
</evidence>
<keyword evidence="2" id="KW-0233">DNA recombination</keyword>
<name>A0AAU9EC37_9FIRM</name>
<dbReference type="Gene3D" id="2.40.50.140">
    <property type="entry name" value="Nucleic acid-binding proteins"/>
    <property type="match status" value="1"/>
</dbReference>
<evidence type="ECO:0000313" key="5">
    <source>
        <dbReference type="Proteomes" id="UP001321786"/>
    </source>
</evidence>
<dbReference type="InterPro" id="IPR011344">
    <property type="entry name" value="ssDNA-bd"/>
</dbReference>
<gene>
    <name evidence="4" type="ORF">HLPR_27430</name>
</gene>
<dbReference type="SUPFAM" id="SSF50249">
    <property type="entry name" value="Nucleic acid-binding proteins"/>
    <property type="match status" value="1"/>
</dbReference>
<dbReference type="GO" id="GO:0006260">
    <property type="term" value="P:DNA replication"/>
    <property type="evidence" value="ECO:0007669"/>
    <property type="project" value="UniProtKB-UniRule"/>
</dbReference>
<dbReference type="AlphaFoldDB" id="A0AAU9EC37"/>
<keyword evidence="2" id="KW-0235">DNA replication</keyword>
<comment type="caution">
    <text evidence="2">Lacks conserved residue(s) required for the propagation of feature annotation.</text>
</comment>
<keyword evidence="1 2" id="KW-0238">DNA-binding</keyword>
<dbReference type="PIRSF" id="PIRSF002070">
    <property type="entry name" value="SSB"/>
    <property type="match status" value="1"/>
</dbReference>
<dbReference type="InterPro" id="IPR012340">
    <property type="entry name" value="NA-bd_OB-fold"/>
</dbReference>
<reference evidence="4 5" key="1">
    <citation type="submission" date="2023-08" db="EMBL/GenBank/DDBJ databases">
        <title>Helicovermis profunda gen. nov., sp. nov., a novel mesophilic, fermentative bacterium within the Bacillota from a deep-sea hydrothermal vent chimney.</title>
        <authorList>
            <person name="Miyazaki U."/>
            <person name="Mizutani D."/>
            <person name="Hashimoto Y."/>
            <person name="Tame A."/>
            <person name="Sawayama S."/>
            <person name="Miyazaki J."/>
            <person name="Takai K."/>
            <person name="Nakagawa S."/>
        </authorList>
    </citation>
    <scope>NUCLEOTIDE SEQUENCE [LARGE SCALE GENOMIC DNA]</scope>
    <source>
        <strain evidence="4 5">S502</strain>
    </source>
</reference>
<dbReference type="GO" id="GO:0006281">
    <property type="term" value="P:DNA repair"/>
    <property type="evidence" value="ECO:0007669"/>
    <property type="project" value="UniProtKB-UniRule"/>
</dbReference>
<dbReference type="PANTHER" id="PTHR10302:SF27">
    <property type="entry name" value="SINGLE-STRANDED DNA-BINDING PROTEIN"/>
    <property type="match status" value="1"/>
</dbReference>
<dbReference type="NCBIfam" id="TIGR00621">
    <property type="entry name" value="ssb"/>
    <property type="match status" value="1"/>
</dbReference>
<keyword evidence="5" id="KW-1185">Reference proteome</keyword>
<dbReference type="PANTHER" id="PTHR10302">
    <property type="entry name" value="SINGLE-STRANDED DNA-BINDING PROTEIN"/>
    <property type="match status" value="1"/>
</dbReference>
<evidence type="ECO:0000313" key="4">
    <source>
        <dbReference type="EMBL" id="BEP30412.1"/>
    </source>
</evidence>
<dbReference type="GO" id="GO:0006310">
    <property type="term" value="P:DNA recombination"/>
    <property type="evidence" value="ECO:0007669"/>
    <property type="project" value="UniProtKB-UniRule"/>
</dbReference>
<keyword evidence="2" id="KW-0227">DNA damage</keyword>
<sequence length="145" mass="16056">MNSVVLIGRLTRDPELRFVAGSGRAVANFTLAVNKNLSKEKKREFEEKGTPTADFIRIVVWGKQAENCANFLAKGRLVAVNGSISTSSYKTNTGETRYSTDVLANNVEFLEWGDKKAAPVKKDEFSYGAEPDNFQAVEDDDDIPF</sequence>
<comment type="function">
    <text evidence="2">Plays an important role in DNA replication, recombination and repair. Binds to ssDNA and to an array of partner proteins to recruit them to their sites of action during DNA metabolism.</text>
</comment>
<keyword evidence="2" id="KW-0234">DNA repair</keyword>
<proteinExistence type="inferred from homology"/>
<dbReference type="CDD" id="cd04496">
    <property type="entry name" value="SSB_OBF"/>
    <property type="match status" value="1"/>
</dbReference>
<comment type="subunit">
    <text evidence="2">Homotetramer.</text>
</comment>
<dbReference type="HAMAP" id="MF_00984">
    <property type="entry name" value="SSB"/>
    <property type="match status" value="1"/>
</dbReference>
<dbReference type="InterPro" id="IPR000424">
    <property type="entry name" value="Primosome_PriB/ssb"/>
</dbReference>
<dbReference type="GO" id="GO:0003697">
    <property type="term" value="F:single-stranded DNA binding"/>
    <property type="evidence" value="ECO:0007669"/>
    <property type="project" value="UniProtKB-UniRule"/>
</dbReference>
<dbReference type="GO" id="GO:0009295">
    <property type="term" value="C:nucleoid"/>
    <property type="evidence" value="ECO:0007669"/>
    <property type="project" value="TreeGrafter"/>
</dbReference>